<dbReference type="PANTHER" id="PTHR47268">
    <property type="entry name" value="ACYLPHOSPHATASE"/>
    <property type="match status" value="1"/>
</dbReference>
<feature type="active site" evidence="5">
    <location>
        <position position="21"/>
    </location>
</feature>
<evidence type="ECO:0000313" key="10">
    <source>
        <dbReference type="Proteomes" id="UP000826651"/>
    </source>
</evidence>
<protein>
    <recommendedName>
        <fullName evidence="3 5">Acylphosphatase</fullName>
        <ecNumber evidence="2 5">3.6.1.7</ecNumber>
    </recommendedName>
</protein>
<comment type="caution">
    <text evidence="9">The sequence shown here is derived from an EMBL/GenBank/DDBJ whole genome shotgun (WGS) entry which is preliminary data.</text>
</comment>
<sequence length="91" mass="9835">MDSTIARQFVVHGRVQGVGFRYRCVRAATAAGVTGWVRNRPDGSVEAHVEGPADAVEQVLAWARVGPEQAHVDSVEVDEVAPAGHRDFTVR</sequence>
<evidence type="ECO:0000256" key="6">
    <source>
        <dbReference type="RuleBase" id="RU000553"/>
    </source>
</evidence>
<comment type="similarity">
    <text evidence="1 7">Belongs to the acylphosphatase family.</text>
</comment>
<name>A0ABS7SE22_9MICO</name>
<dbReference type="PROSITE" id="PS51160">
    <property type="entry name" value="ACYLPHOSPHATASE_3"/>
    <property type="match status" value="1"/>
</dbReference>
<evidence type="ECO:0000256" key="4">
    <source>
        <dbReference type="ARBA" id="ARBA00047645"/>
    </source>
</evidence>
<keyword evidence="10" id="KW-1185">Reference proteome</keyword>
<dbReference type="PRINTS" id="PR00112">
    <property type="entry name" value="ACYLPHPHTASE"/>
</dbReference>
<dbReference type="Pfam" id="PF00708">
    <property type="entry name" value="Acylphosphatase"/>
    <property type="match status" value="1"/>
</dbReference>
<evidence type="ECO:0000256" key="1">
    <source>
        <dbReference type="ARBA" id="ARBA00005614"/>
    </source>
</evidence>
<comment type="catalytic activity">
    <reaction evidence="4 5 6">
        <text>an acyl phosphate + H2O = a carboxylate + phosphate + H(+)</text>
        <dbReference type="Rhea" id="RHEA:14965"/>
        <dbReference type="ChEBI" id="CHEBI:15377"/>
        <dbReference type="ChEBI" id="CHEBI:15378"/>
        <dbReference type="ChEBI" id="CHEBI:29067"/>
        <dbReference type="ChEBI" id="CHEBI:43474"/>
        <dbReference type="ChEBI" id="CHEBI:59918"/>
        <dbReference type="EC" id="3.6.1.7"/>
    </reaction>
</comment>
<feature type="domain" description="Acylphosphatase-like" evidence="8">
    <location>
        <begin position="6"/>
        <end position="91"/>
    </location>
</feature>
<evidence type="ECO:0000259" key="8">
    <source>
        <dbReference type="PROSITE" id="PS51160"/>
    </source>
</evidence>
<evidence type="ECO:0000256" key="5">
    <source>
        <dbReference type="PROSITE-ProRule" id="PRU00520"/>
    </source>
</evidence>
<dbReference type="InterPro" id="IPR001792">
    <property type="entry name" value="Acylphosphatase-like_dom"/>
</dbReference>
<dbReference type="EC" id="3.6.1.7" evidence="2 5"/>
<organism evidence="9 10">
    <name type="scientific">Occultella gossypii</name>
    <dbReference type="NCBI Taxonomy" id="2800820"/>
    <lineage>
        <taxon>Bacteria</taxon>
        <taxon>Bacillati</taxon>
        <taxon>Actinomycetota</taxon>
        <taxon>Actinomycetes</taxon>
        <taxon>Micrococcales</taxon>
        <taxon>Ruaniaceae</taxon>
        <taxon>Occultella</taxon>
    </lineage>
</organism>
<dbReference type="InterPro" id="IPR036046">
    <property type="entry name" value="Acylphosphatase-like_dom_sf"/>
</dbReference>
<dbReference type="SUPFAM" id="SSF54975">
    <property type="entry name" value="Acylphosphatase/BLUF domain-like"/>
    <property type="match status" value="1"/>
</dbReference>
<reference evidence="9 10" key="1">
    <citation type="submission" date="2021-04" db="EMBL/GenBank/DDBJ databases">
        <title>Ruania sp. nov., isolated from sandy soil of mangrove forest.</title>
        <authorList>
            <person name="Ge X."/>
            <person name="Huang R."/>
            <person name="Liu W."/>
        </authorList>
    </citation>
    <scope>NUCLEOTIDE SEQUENCE [LARGE SCALE GENOMIC DNA]</scope>
    <source>
        <strain evidence="9 10">N2-46</strain>
    </source>
</reference>
<dbReference type="Proteomes" id="UP000826651">
    <property type="component" value="Unassembled WGS sequence"/>
</dbReference>
<proteinExistence type="inferred from homology"/>
<accession>A0ABS7SE22</accession>
<evidence type="ECO:0000256" key="3">
    <source>
        <dbReference type="ARBA" id="ARBA00015991"/>
    </source>
</evidence>
<dbReference type="EMBL" id="JAGSHT010000020">
    <property type="protein sequence ID" value="MBZ2198603.1"/>
    <property type="molecule type" value="Genomic_DNA"/>
</dbReference>
<evidence type="ECO:0000256" key="2">
    <source>
        <dbReference type="ARBA" id="ARBA00012150"/>
    </source>
</evidence>
<dbReference type="InterPro" id="IPR020456">
    <property type="entry name" value="Acylphosphatase"/>
</dbReference>
<evidence type="ECO:0000313" key="9">
    <source>
        <dbReference type="EMBL" id="MBZ2198603.1"/>
    </source>
</evidence>
<dbReference type="Gene3D" id="3.30.70.100">
    <property type="match status" value="1"/>
</dbReference>
<gene>
    <name evidence="9" type="ORF">KCQ71_20815</name>
</gene>
<keyword evidence="5 6" id="KW-0378">Hydrolase</keyword>
<dbReference type="InterPro" id="IPR017968">
    <property type="entry name" value="Acylphosphatase_CS"/>
</dbReference>
<dbReference type="PROSITE" id="PS00151">
    <property type="entry name" value="ACYLPHOSPHATASE_2"/>
    <property type="match status" value="1"/>
</dbReference>
<dbReference type="PROSITE" id="PS00150">
    <property type="entry name" value="ACYLPHOSPHATASE_1"/>
    <property type="match status" value="1"/>
</dbReference>
<feature type="active site" evidence="5">
    <location>
        <position position="39"/>
    </location>
</feature>
<dbReference type="PANTHER" id="PTHR47268:SF4">
    <property type="entry name" value="ACYLPHOSPHATASE"/>
    <property type="match status" value="1"/>
</dbReference>
<dbReference type="RefSeq" id="WP_223409644.1">
    <property type="nucleotide sequence ID" value="NZ_JAGSHT010000020.1"/>
</dbReference>
<evidence type="ECO:0000256" key="7">
    <source>
        <dbReference type="RuleBase" id="RU004168"/>
    </source>
</evidence>